<dbReference type="Gene3D" id="3.10.20.90">
    <property type="entry name" value="Phosphatidylinositol 3-kinase Catalytic Subunit, Chain A, domain 1"/>
    <property type="match status" value="1"/>
</dbReference>
<reference evidence="3 4" key="1">
    <citation type="submission" date="2021-06" db="EMBL/GenBank/DDBJ databases">
        <title>Chromosome-level genome assembly of the red-tail catfish (Hemibagrus wyckioides).</title>
        <authorList>
            <person name="Shao F."/>
        </authorList>
    </citation>
    <scope>NUCLEOTIDE SEQUENCE [LARGE SCALE GENOMIC DNA]</scope>
    <source>
        <strain evidence="3">EC202008001</strain>
        <tissue evidence="3">Blood</tissue>
    </source>
</reference>
<feature type="region of interest" description="Disordered" evidence="1">
    <location>
        <begin position="13"/>
        <end position="55"/>
    </location>
</feature>
<sequence length="152" mass="17107">MGGYISYLFEERHPTEVTDVQQTEDSSPVSSSSPNPEEEKSDLPYVPQCTISDTPLDTTTTESIFQTASSTDHTEDVDKIYIFVIYAGKSIEIFIFPLEKISYLLQQACDQLQKKAENMSLIFDGEKLDVTKTVSHYPSLRRGTKVNLIRAS</sequence>
<dbReference type="AlphaFoldDB" id="A0A9D3NXS4"/>
<organism evidence="3 4">
    <name type="scientific">Hemibagrus wyckioides</name>
    <dbReference type="NCBI Taxonomy" id="337641"/>
    <lineage>
        <taxon>Eukaryota</taxon>
        <taxon>Metazoa</taxon>
        <taxon>Chordata</taxon>
        <taxon>Craniata</taxon>
        <taxon>Vertebrata</taxon>
        <taxon>Euteleostomi</taxon>
        <taxon>Actinopterygii</taxon>
        <taxon>Neopterygii</taxon>
        <taxon>Teleostei</taxon>
        <taxon>Ostariophysi</taxon>
        <taxon>Siluriformes</taxon>
        <taxon>Bagridae</taxon>
        <taxon>Hemibagrus</taxon>
    </lineage>
</organism>
<feature type="compositionally biased region" description="Low complexity" evidence="1">
    <location>
        <begin position="26"/>
        <end position="35"/>
    </location>
</feature>
<evidence type="ECO:0000313" key="3">
    <source>
        <dbReference type="EMBL" id="KAG7330432.1"/>
    </source>
</evidence>
<gene>
    <name evidence="3" type="ORF">KOW79_006654</name>
</gene>
<dbReference type="Pfam" id="PF11976">
    <property type="entry name" value="Rad60-SLD"/>
    <property type="match status" value="1"/>
</dbReference>
<dbReference type="InterPro" id="IPR022617">
    <property type="entry name" value="Rad60/SUMO-like_dom"/>
</dbReference>
<evidence type="ECO:0000259" key="2">
    <source>
        <dbReference type="Pfam" id="PF11976"/>
    </source>
</evidence>
<dbReference type="OrthoDB" id="417450at2759"/>
<keyword evidence="4" id="KW-1185">Reference proteome</keyword>
<dbReference type="SUPFAM" id="SSF54236">
    <property type="entry name" value="Ubiquitin-like"/>
    <property type="match status" value="1"/>
</dbReference>
<comment type="caution">
    <text evidence="3">The sequence shown here is derived from an EMBL/GenBank/DDBJ whole genome shotgun (WGS) entry which is preliminary data.</text>
</comment>
<accession>A0A9D3NXS4</accession>
<evidence type="ECO:0000256" key="1">
    <source>
        <dbReference type="SAM" id="MobiDB-lite"/>
    </source>
</evidence>
<dbReference type="EMBL" id="JAHKSW010000007">
    <property type="protein sequence ID" value="KAG7330432.1"/>
    <property type="molecule type" value="Genomic_DNA"/>
</dbReference>
<evidence type="ECO:0000313" key="4">
    <source>
        <dbReference type="Proteomes" id="UP000824219"/>
    </source>
</evidence>
<protein>
    <recommendedName>
        <fullName evidence="2">Rad60/SUMO-like domain-containing protein</fullName>
    </recommendedName>
</protein>
<dbReference type="Proteomes" id="UP000824219">
    <property type="component" value="Linkage Group LG07"/>
</dbReference>
<proteinExistence type="predicted"/>
<name>A0A9D3NXS4_9TELE</name>
<dbReference type="InterPro" id="IPR029071">
    <property type="entry name" value="Ubiquitin-like_domsf"/>
</dbReference>
<feature type="domain" description="Rad60/SUMO-like" evidence="2">
    <location>
        <begin position="87"/>
        <end position="136"/>
    </location>
</feature>